<keyword evidence="7" id="KW-1185">Reference proteome</keyword>
<reference evidence="6 7" key="1">
    <citation type="submission" date="2020-05" db="EMBL/GenBank/DDBJ databases">
        <title>Complete genome of Desulfobulbus oligotrophicus.</title>
        <authorList>
            <person name="Podar M."/>
        </authorList>
    </citation>
    <scope>NUCLEOTIDE SEQUENCE [LARGE SCALE GENOMIC DNA]</scope>
    <source>
        <strain evidence="6 7">Prop6</strain>
    </source>
</reference>
<evidence type="ECO:0000256" key="2">
    <source>
        <dbReference type="ARBA" id="ARBA00022741"/>
    </source>
</evidence>
<dbReference type="KEGG" id="dog:HP555_04285"/>
<dbReference type="Gene3D" id="3.40.50.300">
    <property type="entry name" value="P-loop containing nucleotide triphosphate hydrolases"/>
    <property type="match status" value="1"/>
</dbReference>
<keyword evidence="3 6" id="KW-0067">ATP-binding</keyword>
<dbReference type="GO" id="GO:0005886">
    <property type="term" value="C:plasma membrane"/>
    <property type="evidence" value="ECO:0007669"/>
    <property type="project" value="TreeGrafter"/>
</dbReference>
<comment type="similarity">
    <text evidence="4">Belongs to the ABC transporter superfamily. Macrolide exporter (TC 3.A.1.122) family.</text>
</comment>
<evidence type="ECO:0000256" key="1">
    <source>
        <dbReference type="ARBA" id="ARBA00022448"/>
    </source>
</evidence>
<dbReference type="FunFam" id="3.40.50.300:FF:000032">
    <property type="entry name" value="Export ABC transporter ATP-binding protein"/>
    <property type="match status" value="1"/>
</dbReference>
<proteinExistence type="inferred from homology"/>
<dbReference type="InterPro" id="IPR003439">
    <property type="entry name" value="ABC_transporter-like_ATP-bd"/>
</dbReference>
<dbReference type="CDD" id="cd03255">
    <property type="entry name" value="ABC_MJ0796_LolCDE_FtsE"/>
    <property type="match status" value="1"/>
</dbReference>
<accession>A0A7T5VFL7</accession>
<dbReference type="Pfam" id="PF00005">
    <property type="entry name" value="ABC_tran"/>
    <property type="match status" value="1"/>
</dbReference>
<dbReference type="SMART" id="SM00382">
    <property type="entry name" value="AAA"/>
    <property type="match status" value="1"/>
</dbReference>
<evidence type="ECO:0000259" key="5">
    <source>
        <dbReference type="PROSITE" id="PS50893"/>
    </source>
</evidence>
<dbReference type="Proteomes" id="UP000596092">
    <property type="component" value="Chromosome"/>
</dbReference>
<dbReference type="InterPro" id="IPR003593">
    <property type="entry name" value="AAA+_ATPase"/>
</dbReference>
<sequence>MNAPPLAVRCNGITKAYGTGDTKVHALRGVDLTVQAGELLMLVGPSGCGKTTLISIIAGILDQDDGQCLLFGEDIIRFPPKKRVRYRGLNIGFVFQSFNLIPTLTAAENVAIPLLVNGTTMSTAIKKAGQLLTEVGLAGREHSLPSQLSGGQQQRVAIARALVHSPRLVVCDEPTSALDHATGLKVMETLKQLAVGQNRCLIIVTHDARIFPFADRIANMDDGRITHVSSSNPGVEATADDPQK</sequence>
<dbReference type="PROSITE" id="PS00211">
    <property type="entry name" value="ABC_TRANSPORTER_1"/>
    <property type="match status" value="1"/>
</dbReference>
<dbReference type="InterPro" id="IPR015854">
    <property type="entry name" value="ABC_transpr_LolD-like"/>
</dbReference>
<dbReference type="InterPro" id="IPR017911">
    <property type="entry name" value="MacB-like_ATP-bd"/>
</dbReference>
<dbReference type="GO" id="GO:0022857">
    <property type="term" value="F:transmembrane transporter activity"/>
    <property type="evidence" value="ECO:0007669"/>
    <property type="project" value="TreeGrafter"/>
</dbReference>
<dbReference type="SUPFAM" id="SSF52540">
    <property type="entry name" value="P-loop containing nucleoside triphosphate hydrolases"/>
    <property type="match status" value="1"/>
</dbReference>
<dbReference type="InterPro" id="IPR017871">
    <property type="entry name" value="ABC_transporter-like_CS"/>
</dbReference>
<keyword evidence="2" id="KW-0547">Nucleotide-binding</keyword>
<evidence type="ECO:0000313" key="7">
    <source>
        <dbReference type="Proteomes" id="UP000596092"/>
    </source>
</evidence>
<name>A0A7T5VFL7_9BACT</name>
<dbReference type="GO" id="GO:0098796">
    <property type="term" value="C:membrane protein complex"/>
    <property type="evidence" value="ECO:0007669"/>
    <property type="project" value="UniProtKB-ARBA"/>
</dbReference>
<dbReference type="PROSITE" id="PS50893">
    <property type="entry name" value="ABC_TRANSPORTER_2"/>
    <property type="match status" value="1"/>
</dbReference>
<organism evidence="6 7">
    <name type="scientific">Desulfobulbus oligotrophicus</name>
    <dbReference type="NCBI Taxonomy" id="1909699"/>
    <lineage>
        <taxon>Bacteria</taxon>
        <taxon>Pseudomonadati</taxon>
        <taxon>Thermodesulfobacteriota</taxon>
        <taxon>Desulfobulbia</taxon>
        <taxon>Desulfobulbales</taxon>
        <taxon>Desulfobulbaceae</taxon>
        <taxon>Desulfobulbus</taxon>
    </lineage>
</organism>
<dbReference type="PANTHER" id="PTHR24220">
    <property type="entry name" value="IMPORT ATP-BINDING PROTEIN"/>
    <property type="match status" value="1"/>
</dbReference>
<dbReference type="InterPro" id="IPR027417">
    <property type="entry name" value="P-loop_NTPase"/>
</dbReference>
<keyword evidence="1" id="KW-0813">Transport</keyword>
<dbReference type="EMBL" id="CP054140">
    <property type="protein sequence ID" value="QQG66941.1"/>
    <property type="molecule type" value="Genomic_DNA"/>
</dbReference>
<evidence type="ECO:0000256" key="4">
    <source>
        <dbReference type="ARBA" id="ARBA00038388"/>
    </source>
</evidence>
<feature type="domain" description="ABC transporter" evidence="5">
    <location>
        <begin position="8"/>
        <end position="244"/>
    </location>
</feature>
<evidence type="ECO:0000313" key="6">
    <source>
        <dbReference type="EMBL" id="QQG66941.1"/>
    </source>
</evidence>
<dbReference type="RefSeq" id="WP_408639842.1">
    <property type="nucleotide sequence ID" value="NZ_CP054140.1"/>
</dbReference>
<gene>
    <name evidence="6" type="ORF">HP555_04285</name>
</gene>
<protein>
    <submittedName>
        <fullName evidence="6">ABC transporter ATP-binding protein</fullName>
    </submittedName>
</protein>
<dbReference type="AlphaFoldDB" id="A0A7T5VFL7"/>
<dbReference type="GO" id="GO:0005524">
    <property type="term" value="F:ATP binding"/>
    <property type="evidence" value="ECO:0007669"/>
    <property type="project" value="UniProtKB-KW"/>
</dbReference>
<dbReference type="GO" id="GO:0016887">
    <property type="term" value="F:ATP hydrolysis activity"/>
    <property type="evidence" value="ECO:0007669"/>
    <property type="project" value="InterPro"/>
</dbReference>
<evidence type="ECO:0000256" key="3">
    <source>
        <dbReference type="ARBA" id="ARBA00022840"/>
    </source>
</evidence>